<dbReference type="EMBL" id="PYMJ01000006">
    <property type="protein sequence ID" value="PSU49442.1"/>
    <property type="molecule type" value="Genomic_DNA"/>
</dbReference>
<feature type="chain" id="PRO_5015728274" description="YMGG-like Gly-zipper domain-containing protein" evidence="1">
    <location>
        <begin position="24"/>
        <end position="132"/>
    </location>
</feature>
<accession>A0A2T3JK91</accession>
<dbReference type="PROSITE" id="PS51257">
    <property type="entry name" value="PROKAR_LIPOPROTEIN"/>
    <property type="match status" value="1"/>
</dbReference>
<dbReference type="InterPro" id="IPR027367">
    <property type="entry name" value="Gly-zipper_YMGG"/>
</dbReference>
<feature type="signal peptide" evidence="1">
    <location>
        <begin position="1"/>
        <end position="23"/>
    </location>
</feature>
<protein>
    <recommendedName>
        <fullName evidence="2">YMGG-like Gly-zipper domain-containing protein</fullName>
    </recommendedName>
</protein>
<feature type="domain" description="YMGG-like Gly-zipper" evidence="2">
    <location>
        <begin position="64"/>
        <end position="104"/>
    </location>
</feature>
<dbReference type="OrthoDB" id="5829818at2"/>
<evidence type="ECO:0000259" key="2">
    <source>
        <dbReference type="Pfam" id="PF13441"/>
    </source>
</evidence>
<sequence length="132" mass="13342">MKKLTIAATIVISLGLMGCSGHGALSYNTKPVVMDKDENYDTAYQECLGFADEATGSKVAARRNGALLGVGLGAVAGAATGEGIAKGAAIGGATGAVSGGLAGRSKDLNDADYVVRNCLEKKGYTVLDKRDD</sequence>
<organism evidence="3 4">
    <name type="scientific">Photobacterium frigidiphilum</name>
    <dbReference type="NCBI Taxonomy" id="264736"/>
    <lineage>
        <taxon>Bacteria</taxon>
        <taxon>Pseudomonadati</taxon>
        <taxon>Pseudomonadota</taxon>
        <taxon>Gammaproteobacteria</taxon>
        <taxon>Vibrionales</taxon>
        <taxon>Vibrionaceae</taxon>
        <taxon>Photobacterium</taxon>
    </lineage>
</organism>
<dbReference type="RefSeq" id="WP_107242230.1">
    <property type="nucleotide sequence ID" value="NZ_JBALVU010000002.1"/>
</dbReference>
<name>A0A2T3JK91_9GAMM</name>
<gene>
    <name evidence="3" type="ORF">C9J12_08095</name>
</gene>
<keyword evidence="1" id="KW-0732">Signal</keyword>
<dbReference type="AlphaFoldDB" id="A0A2T3JK91"/>
<evidence type="ECO:0000313" key="3">
    <source>
        <dbReference type="EMBL" id="PSU49442.1"/>
    </source>
</evidence>
<evidence type="ECO:0000256" key="1">
    <source>
        <dbReference type="SAM" id="SignalP"/>
    </source>
</evidence>
<comment type="caution">
    <text evidence="3">The sequence shown here is derived from an EMBL/GenBank/DDBJ whole genome shotgun (WGS) entry which is preliminary data.</text>
</comment>
<evidence type="ECO:0000313" key="4">
    <source>
        <dbReference type="Proteomes" id="UP000240987"/>
    </source>
</evidence>
<keyword evidence="4" id="KW-1185">Reference proteome</keyword>
<reference evidence="3 4" key="1">
    <citation type="submission" date="2018-01" db="EMBL/GenBank/DDBJ databases">
        <title>Whole genome sequencing of Histamine producing bacteria.</title>
        <authorList>
            <person name="Butler K."/>
        </authorList>
    </citation>
    <scope>NUCLEOTIDE SEQUENCE [LARGE SCALE GENOMIC DNA]</scope>
    <source>
        <strain evidence="3 4">JCM 12947</strain>
    </source>
</reference>
<dbReference type="Pfam" id="PF13441">
    <property type="entry name" value="Gly-zipper_YMGG"/>
    <property type="match status" value="1"/>
</dbReference>
<proteinExistence type="predicted"/>
<dbReference type="Proteomes" id="UP000240987">
    <property type="component" value="Unassembled WGS sequence"/>
</dbReference>